<feature type="compositionally biased region" description="Polar residues" evidence="10">
    <location>
        <begin position="168"/>
        <end position="177"/>
    </location>
</feature>
<gene>
    <name evidence="12" type="ORF">MKW98_028939</name>
</gene>
<feature type="region of interest" description="Disordered" evidence="10">
    <location>
        <begin position="342"/>
        <end position="366"/>
    </location>
</feature>
<dbReference type="EMBL" id="JAJJMB010014829">
    <property type="protein sequence ID" value="KAI3857675.1"/>
    <property type="molecule type" value="Genomic_DNA"/>
</dbReference>
<dbReference type="PIRSF" id="PIRSF016992">
    <property type="entry name" value="TF_GATA_plant"/>
    <property type="match status" value="1"/>
</dbReference>
<dbReference type="PROSITE" id="PS00344">
    <property type="entry name" value="GATA_ZN_FINGER_1"/>
    <property type="match status" value="1"/>
</dbReference>
<evidence type="ECO:0000256" key="7">
    <source>
        <dbReference type="ARBA" id="ARBA00023242"/>
    </source>
</evidence>
<comment type="subcellular location">
    <subcellularLocation>
        <location evidence="1 8">Nucleus</location>
    </subcellularLocation>
</comment>
<keyword evidence="8" id="KW-0238">DNA-binding</keyword>
<keyword evidence="7 8" id="KW-0539">Nucleus</keyword>
<dbReference type="GO" id="GO:0043565">
    <property type="term" value="F:sequence-specific DNA binding"/>
    <property type="evidence" value="ECO:0007669"/>
    <property type="project" value="InterPro"/>
</dbReference>
<evidence type="ECO:0000313" key="13">
    <source>
        <dbReference type="Proteomes" id="UP001202328"/>
    </source>
</evidence>
<dbReference type="FunFam" id="3.30.50.10:FF:000018">
    <property type="entry name" value="GATA transcription factor"/>
    <property type="match status" value="1"/>
</dbReference>
<feature type="compositionally biased region" description="Basic and acidic residues" evidence="10">
    <location>
        <begin position="156"/>
        <end position="166"/>
    </location>
</feature>
<evidence type="ECO:0000259" key="11">
    <source>
        <dbReference type="PROSITE" id="PS50114"/>
    </source>
</evidence>
<evidence type="ECO:0000256" key="3">
    <source>
        <dbReference type="ARBA" id="ARBA00022723"/>
    </source>
</evidence>
<protein>
    <recommendedName>
        <fullName evidence="8">GATA transcription factor</fullName>
    </recommendedName>
</protein>
<reference evidence="12" key="1">
    <citation type="submission" date="2022-04" db="EMBL/GenBank/DDBJ databases">
        <title>A functionally conserved STORR gene fusion in Papaver species that diverged 16.8 million years ago.</title>
        <authorList>
            <person name="Catania T."/>
        </authorList>
    </citation>
    <scope>NUCLEOTIDE SEQUENCE</scope>
    <source>
        <strain evidence="12">S-188037</strain>
    </source>
</reference>
<dbReference type="InterPro" id="IPR013088">
    <property type="entry name" value="Znf_NHR/GATA"/>
</dbReference>
<dbReference type="GO" id="GO:0045893">
    <property type="term" value="P:positive regulation of DNA-templated transcription"/>
    <property type="evidence" value="ECO:0007669"/>
    <property type="project" value="InterPro"/>
</dbReference>
<dbReference type="GO" id="GO:0005634">
    <property type="term" value="C:nucleus"/>
    <property type="evidence" value="ECO:0007669"/>
    <property type="project" value="UniProtKB-SubCell"/>
</dbReference>
<organism evidence="12 13">
    <name type="scientific">Papaver atlanticum</name>
    <dbReference type="NCBI Taxonomy" id="357466"/>
    <lineage>
        <taxon>Eukaryota</taxon>
        <taxon>Viridiplantae</taxon>
        <taxon>Streptophyta</taxon>
        <taxon>Embryophyta</taxon>
        <taxon>Tracheophyta</taxon>
        <taxon>Spermatophyta</taxon>
        <taxon>Magnoliopsida</taxon>
        <taxon>Ranunculales</taxon>
        <taxon>Papaveraceae</taxon>
        <taxon>Papaveroideae</taxon>
        <taxon>Papaver</taxon>
    </lineage>
</organism>
<comment type="caution">
    <text evidence="12">The sequence shown here is derived from an EMBL/GenBank/DDBJ whole genome shotgun (WGS) entry which is preliminary data.</text>
</comment>
<evidence type="ECO:0000256" key="8">
    <source>
        <dbReference type="PIRNR" id="PIRNR016992"/>
    </source>
</evidence>
<evidence type="ECO:0000256" key="9">
    <source>
        <dbReference type="PROSITE-ProRule" id="PRU00094"/>
    </source>
</evidence>
<keyword evidence="13" id="KW-1185">Reference proteome</keyword>
<dbReference type="InterPro" id="IPR016679">
    <property type="entry name" value="TF_GATA_pln"/>
</dbReference>
<feature type="region of interest" description="Disordered" evidence="10">
    <location>
        <begin position="152"/>
        <end position="261"/>
    </location>
</feature>
<dbReference type="AlphaFoldDB" id="A0AAD4X778"/>
<sequence length="391" mass="44188">METPEYFHGGYYRNTHHNHNTPEITRHDSSSFKLAGGCAHEHFVIDDLLDFSNAEVEGGGGGGGNTFDINNNAGNSTDSNSAITAVDSCNSSFSGYNDNHLRNFPEHPQFSNDLCVPPYDELVELEWLSNIGEETFSTEDLAKLQLISGMQARTNSESETHHRGEYQAENNRNNQTFRPEMQVPGKARSKRNRAVPSNWSSRLLVLSPTTSSSESDINNNLSNNSSGKSTPKSSSKKKDVISSSASNYHEDRHQQLTHQHHQNMMAANNSDGRKCLHCQTDKTPQWRTGPMGPKTLCNACGVRYKSGRLVPEYRPAASPTFVLTQHSNSHRKVLELRRQKEMQRSVHPHHHHHHHHQNQYLHPSNNMYHDDSSCDDYLIHHHVGPDYRQLI</sequence>
<feature type="domain" description="GATA-type" evidence="11">
    <location>
        <begin position="269"/>
        <end position="305"/>
    </location>
</feature>
<keyword evidence="4 9" id="KW-0863">Zinc-finger</keyword>
<dbReference type="SUPFAM" id="SSF57716">
    <property type="entry name" value="Glucocorticoid receptor-like (DNA-binding domain)"/>
    <property type="match status" value="1"/>
</dbReference>
<evidence type="ECO:0000256" key="5">
    <source>
        <dbReference type="ARBA" id="ARBA00022833"/>
    </source>
</evidence>
<dbReference type="Pfam" id="PF00320">
    <property type="entry name" value="GATA"/>
    <property type="match status" value="1"/>
</dbReference>
<dbReference type="PANTHER" id="PTHR45658:SF18">
    <property type="entry name" value="PROTEIN GAT2"/>
    <property type="match status" value="1"/>
</dbReference>
<proteinExistence type="inferred from homology"/>
<keyword evidence="8" id="KW-0804">Transcription</keyword>
<evidence type="ECO:0000256" key="10">
    <source>
        <dbReference type="SAM" id="MobiDB-lite"/>
    </source>
</evidence>
<evidence type="ECO:0000256" key="6">
    <source>
        <dbReference type="ARBA" id="ARBA00023159"/>
    </source>
</evidence>
<feature type="compositionally biased region" description="Low complexity" evidence="10">
    <location>
        <begin position="211"/>
        <end position="233"/>
    </location>
</feature>
<dbReference type="PROSITE" id="PS50114">
    <property type="entry name" value="GATA_ZN_FINGER_2"/>
    <property type="match status" value="1"/>
</dbReference>
<keyword evidence="8" id="KW-0805">Transcription regulation</keyword>
<name>A0AAD4X778_9MAGN</name>
<dbReference type="InterPro" id="IPR000679">
    <property type="entry name" value="Znf_GATA"/>
</dbReference>
<dbReference type="GO" id="GO:0008270">
    <property type="term" value="F:zinc ion binding"/>
    <property type="evidence" value="ECO:0007669"/>
    <property type="project" value="UniProtKB-KW"/>
</dbReference>
<dbReference type="GO" id="GO:0030154">
    <property type="term" value="P:cell differentiation"/>
    <property type="evidence" value="ECO:0007669"/>
    <property type="project" value="TreeGrafter"/>
</dbReference>
<comment type="similarity">
    <text evidence="2 8">Belongs to the type IV zinc-finger family. Class A subfamily.</text>
</comment>
<evidence type="ECO:0000256" key="1">
    <source>
        <dbReference type="ARBA" id="ARBA00004123"/>
    </source>
</evidence>
<comment type="function">
    <text evidence="8">Transcriptional activator that specifically binds 5'-GATA-3' or 5'-GAT-3' motifs within gene promoters.</text>
</comment>
<keyword evidence="3" id="KW-0479">Metal-binding</keyword>
<evidence type="ECO:0000256" key="4">
    <source>
        <dbReference type="ARBA" id="ARBA00022771"/>
    </source>
</evidence>
<feature type="compositionally biased region" description="Basic residues" evidence="10">
    <location>
        <begin position="346"/>
        <end position="357"/>
    </location>
</feature>
<keyword evidence="6 8" id="KW-0010">Activator</keyword>
<dbReference type="SMART" id="SM00401">
    <property type="entry name" value="ZnF_GATA"/>
    <property type="match status" value="1"/>
</dbReference>
<dbReference type="Proteomes" id="UP001202328">
    <property type="component" value="Unassembled WGS sequence"/>
</dbReference>
<evidence type="ECO:0000256" key="2">
    <source>
        <dbReference type="ARBA" id="ARBA00005694"/>
    </source>
</evidence>
<dbReference type="InterPro" id="IPR051140">
    <property type="entry name" value="GATA_TF"/>
</dbReference>
<dbReference type="Gene3D" id="3.30.50.10">
    <property type="entry name" value="Erythroid Transcription Factor GATA-1, subunit A"/>
    <property type="match status" value="1"/>
</dbReference>
<dbReference type="CDD" id="cd00202">
    <property type="entry name" value="ZnF_GATA"/>
    <property type="match status" value="1"/>
</dbReference>
<accession>A0AAD4X778</accession>
<keyword evidence="5" id="KW-0862">Zinc</keyword>
<evidence type="ECO:0000313" key="12">
    <source>
        <dbReference type="EMBL" id="KAI3857675.1"/>
    </source>
</evidence>
<dbReference type="PANTHER" id="PTHR45658">
    <property type="entry name" value="GATA TRANSCRIPTION FACTOR"/>
    <property type="match status" value="1"/>
</dbReference>